<sequence length="175" mass="20539">MIIMINGAFGVGKTSVAEELKSRIEGSILFDPEMVGYLLREMLPVEIRQREAKTGDFQDFILWKNLVVEVAEELMDTYHETLIVPMTIYNQERFEYIYNGFKKIDAKTYHFCLMAEKETISDRLLNRGEEEGNWCFQQTERCLDGFRSGTFDEYIQTDKLNIVEITEHILSRLEI</sequence>
<keyword evidence="2" id="KW-1185">Reference proteome</keyword>
<organism evidence="1 2">
    <name type="scientific">Falsibacillus pallidus</name>
    <dbReference type="NCBI Taxonomy" id="493781"/>
    <lineage>
        <taxon>Bacteria</taxon>
        <taxon>Bacillati</taxon>
        <taxon>Bacillota</taxon>
        <taxon>Bacilli</taxon>
        <taxon>Bacillales</taxon>
        <taxon>Bacillaceae</taxon>
        <taxon>Falsibacillus</taxon>
    </lineage>
</organism>
<dbReference type="OrthoDB" id="9799092at2"/>
<dbReference type="Proteomes" id="UP000255326">
    <property type="component" value="Unassembled WGS sequence"/>
</dbReference>
<dbReference type="Pfam" id="PF13238">
    <property type="entry name" value="AAA_18"/>
    <property type="match status" value="1"/>
</dbReference>
<comment type="caution">
    <text evidence="1">The sequence shown here is derived from an EMBL/GenBank/DDBJ whole genome shotgun (WGS) entry which is preliminary data.</text>
</comment>
<dbReference type="RefSeq" id="WP_114744350.1">
    <property type="nucleotide sequence ID" value="NZ_QQAY01000002.1"/>
</dbReference>
<reference evidence="1 2" key="1">
    <citation type="submission" date="2018-07" db="EMBL/GenBank/DDBJ databases">
        <title>Genomic Encyclopedia of Type Strains, Phase IV (KMG-IV): sequencing the most valuable type-strain genomes for metagenomic binning, comparative biology and taxonomic classification.</title>
        <authorList>
            <person name="Goeker M."/>
        </authorList>
    </citation>
    <scope>NUCLEOTIDE SEQUENCE [LARGE SCALE GENOMIC DNA]</scope>
    <source>
        <strain evidence="1 2">DSM 25281</strain>
    </source>
</reference>
<protein>
    <submittedName>
        <fullName evidence="1">AAA domain-containing protein</fullName>
    </submittedName>
</protein>
<accession>A0A370GQ93</accession>
<dbReference type="InterPro" id="IPR027417">
    <property type="entry name" value="P-loop_NTPase"/>
</dbReference>
<dbReference type="EMBL" id="QQAY01000002">
    <property type="protein sequence ID" value="RDI45490.1"/>
    <property type="molecule type" value="Genomic_DNA"/>
</dbReference>
<dbReference type="Gene3D" id="3.40.50.300">
    <property type="entry name" value="P-loop containing nucleotide triphosphate hydrolases"/>
    <property type="match status" value="1"/>
</dbReference>
<name>A0A370GQ93_9BACI</name>
<dbReference type="SUPFAM" id="SSF52540">
    <property type="entry name" value="P-loop containing nucleoside triphosphate hydrolases"/>
    <property type="match status" value="1"/>
</dbReference>
<proteinExistence type="predicted"/>
<evidence type="ECO:0000313" key="1">
    <source>
        <dbReference type="EMBL" id="RDI45490.1"/>
    </source>
</evidence>
<dbReference type="AlphaFoldDB" id="A0A370GQ93"/>
<gene>
    <name evidence="1" type="ORF">DFR59_102118</name>
</gene>
<evidence type="ECO:0000313" key="2">
    <source>
        <dbReference type="Proteomes" id="UP000255326"/>
    </source>
</evidence>